<dbReference type="GO" id="GO:0016301">
    <property type="term" value="F:kinase activity"/>
    <property type="evidence" value="ECO:0007669"/>
    <property type="project" value="UniProtKB-KW"/>
</dbReference>
<accession>A0ABT7EBG4</accession>
<evidence type="ECO:0000259" key="12">
    <source>
        <dbReference type="PROSITE" id="PS50109"/>
    </source>
</evidence>
<dbReference type="PANTHER" id="PTHR45453:SF2">
    <property type="entry name" value="HISTIDINE KINASE"/>
    <property type="match status" value="1"/>
</dbReference>
<protein>
    <recommendedName>
        <fullName evidence="3">histidine kinase</fullName>
        <ecNumber evidence="3">2.7.13.3</ecNumber>
    </recommendedName>
</protein>
<dbReference type="Proteomes" id="UP001301012">
    <property type="component" value="Unassembled WGS sequence"/>
</dbReference>
<evidence type="ECO:0000256" key="1">
    <source>
        <dbReference type="ARBA" id="ARBA00000085"/>
    </source>
</evidence>
<dbReference type="InterPro" id="IPR003594">
    <property type="entry name" value="HATPase_dom"/>
</dbReference>
<dbReference type="InterPro" id="IPR003661">
    <property type="entry name" value="HisK_dim/P_dom"/>
</dbReference>
<dbReference type="InterPro" id="IPR005467">
    <property type="entry name" value="His_kinase_dom"/>
</dbReference>
<dbReference type="CDD" id="cd00082">
    <property type="entry name" value="HisKA"/>
    <property type="match status" value="1"/>
</dbReference>
<dbReference type="PROSITE" id="PS50109">
    <property type="entry name" value="HIS_KIN"/>
    <property type="match status" value="1"/>
</dbReference>
<evidence type="ECO:0000256" key="9">
    <source>
        <dbReference type="ARBA" id="ARBA00023012"/>
    </source>
</evidence>
<keyword evidence="9" id="KW-0902">Two-component regulatory system</keyword>
<feature type="transmembrane region" description="Helical" evidence="11">
    <location>
        <begin position="12"/>
        <end position="33"/>
    </location>
</feature>
<keyword evidence="10 11" id="KW-0472">Membrane</keyword>
<proteinExistence type="predicted"/>
<evidence type="ECO:0000256" key="10">
    <source>
        <dbReference type="ARBA" id="ARBA00023136"/>
    </source>
</evidence>
<evidence type="ECO:0000256" key="3">
    <source>
        <dbReference type="ARBA" id="ARBA00012438"/>
    </source>
</evidence>
<dbReference type="EC" id="2.7.13.3" evidence="3"/>
<dbReference type="PRINTS" id="PR01780">
    <property type="entry name" value="LANTIREGPROT"/>
</dbReference>
<gene>
    <name evidence="13" type="ORF">QOZ84_11925</name>
</gene>
<name>A0ABT7EBG4_9FIRM</name>
<dbReference type="RefSeq" id="WP_284133188.1">
    <property type="nucleotide sequence ID" value="NZ_JASKYM010000006.1"/>
</dbReference>
<keyword evidence="4" id="KW-1003">Cell membrane</keyword>
<dbReference type="InterPro" id="IPR008358">
    <property type="entry name" value="Sig_transdc_His_kin/Pase_MprB"/>
</dbReference>
<reference evidence="13 14" key="1">
    <citation type="submission" date="2023-05" db="EMBL/GenBank/DDBJ databases">
        <title>Rombocin, a short stable natural nisin variant, displays selective antimicrobial activity against Listeria monocytogenes and employs dual mode of action to kill target bacterial strains.</title>
        <authorList>
            <person name="Wambui J."/>
            <person name="Stephan R."/>
            <person name="Kuipers O.P."/>
        </authorList>
    </citation>
    <scope>NUCLEOTIDE SEQUENCE [LARGE SCALE GENOMIC DNA]</scope>
    <source>
        <strain evidence="13 14">RC002</strain>
    </source>
</reference>
<dbReference type="SUPFAM" id="SSF47384">
    <property type="entry name" value="Homodimeric domain of signal transducing histidine kinase"/>
    <property type="match status" value="1"/>
</dbReference>
<evidence type="ECO:0000256" key="11">
    <source>
        <dbReference type="SAM" id="Phobius"/>
    </source>
</evidence>
<dbReference type="Gene3D" id="1.10.287.130">
    <property type="match status" value="1"/>
</dbReference>
<dbReference type="EMBL" id="JASKYM010000006">
    <property type="protein sequence ID" value="MDK2564260.1"/>
    <property type="molecule type" value="Genomic_DNA"/>
</dbReference>
<dbReference type="Gene3D" id="3.30.565.10">
    <property type="entry name" value="Histidine kinase-like ATPase, C-terminal domain"/>
    <property type="match status" value="1"/>
</dbReference>
<organism evidence="13 14">
    <name type="scientific">Romboutsia sedimentorum</name>
    <dbReference type="NCBI Taxonomy" id="1368474"/>
    <lineage>
        <taxon>Bacteria</taxon>
        <taxon>Bacillati</taxon>
        <taxon>Bacillota</taxon>
        <taxon>Clostridia</taxon>
        <taxon>Peptostreptococcales</taxon>
        <taxon>Peptostreptococcaceae</taxon>
        <taxon>Romboutsia</taxon>
    </lineage>
</organism>
<keyword evidence="6 11" id="KW-0812">Transmembrane</keyword>
<comment type="catalytic activity">
    <reaction evidence="1">
        <text>ATP + protein L-histidine = ADP + protein N-phospho-L-histidine.</text>
        <dbReference type="EC" id="2.7.13.3"/>
    </reaction>
</comment>
<evidence type="ECO:0000256" key="4">
    <source>
        <dbReference type="ARBA" id="ARBA00022475"/>
    </source>
</evidence>
<sequence>MGMKRKTLSFLFFKLMLQIAVVGVIIAIIYINITILGLKNGFLVPANEPIQRSDEVSALVEKSTTINSKQIPKSLDYAIYNKNTHKLVESNLKKTLLSKANNEITRKANSNSFLKYQSKEEILLIYFNLKVHFADIDLRKIIYNPGIWITILMLLIYIFFIIFNIRRFNKVIVRENQKLIEVANQIKSKDLNLVTPSVDFLEYAVVMEAMESLASALNQSIKNEIESNQSKEEQISYLVHDIKIPLTVIKGNIELMQLEKTTIELECFQDVTTAIKQIEYYVSEVININLNKKEMILIKEPLTIQDFLIKLNENIVKSTNAKQVIINNNINNKDIIVIDIRLVIRALTNILFNGLERTPSGGQVIIQLNQGKENYEFIITDQGNGFNEESLKNGFKLFYTENHSRSSAYKTHYGLGLTFAEKVIRLHNGEINLYNTEAHHGKVVIKIPK</sequence>
<dbReference type="Pfam" id="PF00512">
    <property type="entry name" value="HisKA"/>
    <property type="match status" value="1"/>
</dbReference>
<keyword evidence="8 11" id="KW-1133">Transmembrane helix</keyword>
<dbReference type="SMART" id="SM00387">
    <property type="entry name" value="HATPase_c"/>
    <property type="match status" value="1"/>
</dbReference>
<evidence type="ECO:0000313" key="14">
    <source>
        <dbReference type="Proteomes" id="UP001301012"/>
    </source>
</evidence>
<dbReference type="InterPro" id="IPR050351">
    <property type="entry name" value="BphY/WalK/GraS-like"/>
</dbReference>
<feature type="transmembrane region" description="Helical" evidence="11">
    <location>
        <begin position="147"/>
        <end position="165"/>
    </location>
</feature>
<dbReference type="SMART" id="SM00388">
    <property type="entry name" value="HisKA"/>
    <property type="match status" value="1"/>
</dbReference>
<evidence type="ECO:0000256" key="5">
    <source>
        <dbReference type="ARBA" id="ARBA00022679"/>
    </source>
</evidence>
<evidence type="ECO:0000256" key="7">
    <source>
        <dbReference type="ARBA" id="ARBA00022777"/>
    </source>
</evidence>
<feature type="domain" description="Histidine kinase" evidence="12">
    <location>
        <begin position="237"/>
        <end position="449"/>
    </location>
</feature>
<keyword evidence="5" id="KW-0808">Transferase</keyword>
<keyword evidence="7 13" id="KW-0418">Kinase</keyword>
<dbReference type="InterPro" id="IPR036097">
    <property type="entry name" value="HisK_dim/P_sf"/>
</dbReference>
<dbReference type="SUPFAM" id="SSF55874">
    <property type="entry name" value="ATPase domain of HSP90 chaperone/DNA topoisomerase II/histidine kinase"/>
    <property type="match status" value="1"/>
</dbReference>
<keyword evidence="14" id="KW-1185">Reference proteome</keyword>
<comment type="subcellular location">
    <subcellularLocation>
        <location evidence="2">Cell membrane</location>
        <topology evidence="2">Multi-pass membrane protein</topology>
    </subcellularLocation>
</comment>
<evidence type="ECO:0000313" key="13">
    <source>
        <dbReference type="EMBL" id="MDK2564260.1"/>
    </source>
</evidence>
<dbReference type="Pfam" id="PF02518">
    <property type="entry name" value="HATPase_c"/>
    <property type="match status" value="1"/>
</dbReference>
<dbReference type="PANTHER" id="PTHR45453">
    <property type="entry name" value="PHOSPHATE REGULON SENSOR PROTEIN PHOR"/>
    <property type="match status" value="1"/>
</dbReference>
<dbReference type="InterPro" id="IPR036890">
    <property type="entry name" value="HATPase_C_sf"/>
</dbReference>
<evidence type="ECO:0000256" key="8">
    <source>
        <dbReference type="ARBA" id="ARBA00022989"/>
    </source>
</evidence>
<evidence type="ECO:0000256" key="6">
    <source>
        <dbReference type="ARBA" id="ARBA00022692"/>
    </source>
</evidence>
<comment type="caution">
    <text evidence="13">The sequence shown here is derived from an EMBL/GenBank/DDBJ whole genome shotgun (WGS) entry which is preliminary data.</text>
</comment>
<evidence type="ECO:0000256" key="2">
    <source>
        <dbReference type="ARBA" id="ARBA00004651"/>
    </source>
</evidence>